<dbReference type="InterPro" id="IPR001453">
    <property type="entry name" value="MoaB/Mog_dom"/>
</dbReference>
<evidence type="ECO:0000259" key="2">
    <source>
        <dbReference type="SMART" id="SM00852"/>
    </source>
</evidence>
<dbReference type="NCBIfam" id="TIGR00177">
    <property type="entry name" value="molyb_syn"/>
    <property type="match status" value="1"/>
</dbReference>
<comment type="similarity">
    <text evidence="1">Belongs to the CinA family.</text>
</comment>
<dbReference type="HAMAP" id="MF_00226_B">
    <property type="entry name" value="CinA_B"/>
    <property type="match status" value="1"/>
</dbReference>
<protein>
    <recommendedName>
        <fullName evidence="1">Putative competence-damage inducible protein</fullName>
    </recommendedName>
</protein>
<dbReference type="InterPro" id="IPR041424">
    <property type="entry name" value="CinA_KH"/>
</dbReference>
<dbReference type="Proteomes" id="UP000614200">
    <property type="component" value="Unassembled WGS sequence"/>
</dbReference>
<dbReference type="RefSeq" id="WP_194700019.1">
    <property type="nucleotide sequence ID" value="NZ_JADKNH010000001.1"/>
</dbReference>
<dbReference type="PANTHER" id="PTHR13939:SF0">
    <property type="entry name" value="NMN AMIDOHYDROLASE-LIKE PROTEIN YFAY"/>
    <property type="match status" value="1"/>
</dbReference>
<dbReference type="SMART" id="SM00852">
    <property type="entry name" value="MoCF_biosynth"/>
    <property type="match status" value="1"/>
</dbReference>
<dbReference type="InterPro" id="IPR036425">
    <property type="entry name" value="MoaB/Mog-like_dom_sf"/>
</dbReference>
<keyword evidence="4" id="KW-1185">Reference proteome</keyword>
<dbReference type="Gene3D" id="3.40.980.10">
    <property type="entry name" value="MoaB/Mog-like domain"/>
    <property type="match status" value="1"/>
</dbReference>
<name>A0ABR9ZMX1_9FIRM</name>
<feature type="domain" description="MoaB/Mog" evidence="2">
    <location>
        <begin position="11"/>
        <end position="180"/>
    </location>
</feature>
<dbReference type="CDD" id="cd00885">
    <property type="entry name" value="cinA"/>
    <property type="match status" value="1"/>
</dbReference>
<dbReference type="Pfam" id="PF00994">
    <property type="entry name" value="MoCF_biosynth"/>
    <property type="match status" value="1"/>
</dbReference>
<dbReference type="NCBIfam" id="NF001813">
    <property type="entry name" value="PRK00549.1"/>
    <property type="match status" value="1"/>
</dbReference>
<dbReference type="InterPro" id="IPR036653">
    <property type="entry name" value="CinA-like_C"/>
</dbReference>
<dbReference type="PANTHER" id="PTHR13939">
    <property type="entry name" value="NICOTINAMIDE-NUCLEOTIDE AMIDOHYDROLASE PNCC"/>
    <property type="match status" value="1"/>
</dbReference>
<dbReference type="Gene3D" id="3.30.70.2860">
    <property type="match status" value="1"/>
</dbReference>
<accession>A0ABR9ZMX1</accession>
<dbReference type="PIRSF" id="PIRSF006728">
    <property type="entry name" value="CinA"/>
    <property type="match status" value="1"/>
</dbReference>
<evidence type="ECO:0000256" key="1">
    <source>
        <dbReference type="HAMAP-Rule" id="MF_00226"/>
    </source>
</evidence>
<dbReference type="EMBL" id="JADKNH010000001">
    <property type="protein sequence ID" value="MBF4691784.1"/>
    <property type="molecule type" value="Genomic_DNA"/>
</dbReference>
<gene>
    <name evidence="1" type="primary">cinA</name>
    <name evidence="3" type="ORF">ISU02_01565</name>
</gene>
<dbReference type="NCBIfam" id="TIGR00199">
    <property type="entry name" value="PncC_domain"/>
    <property type="match status" value="1"/>
</dbReference>
<organism evidence="3 4">
    <name type="scientific">Fusibacter ferrireducens</name>
    <dbReference type="NCBI Taxonomy" id="2785058"/>
    <lineage>
        <taxon>Bacteria</taxon>
        <taxon>Bacillati</taxon>
        <taxon>Bacillota</taxon>
        <taxon>Clostridia</taxon>
        <taxon>Eubacteriales</taxon>
        <taxon>Eubacteriales Family XII. Incertae Sedis</taxon>
        <taxon>Fusibacter</taxon>
    </lineage>
</organism>
<dbReference type="Pfam" id="PF18146">
    <property type="entry name" value="CinA_KH"/>
    <property type="match status" value="1"/>
</dbReference>
<evidence type="ECO:0000313" key="3">
    <source>
        <dbReference type="EMBL" id="MBF4691784.1"/>
    </source>
</evidence>
<dbReference type="InterPro" id="IPR050101">
    <property type="entry name" value="CinA"/>
</dbReference>
<dbReference type="Pfam" id="PF02464">
    <property type="entry name" value="CinA"/>
    <property type="match status" value="1"/>
</dbReference>
<evidence type="ECO:0000313" key="4">
    <source>
        <dbReference type="Proteomes" id="UP000614200"/>
    </source>
</evidence>
<dbReference type="Gene3D" id="3.90.950.20">
    <property type="entry name" value="CinA-like"/>
    <property type="match status" value="1"/>
</dbReference>
<dbReference type="NCBIfam" id="TIGR00200">
    <property type="entry name" value="cinA_nterm"/>
    <property type="match status" value="1"/>
</dbReference>
<proteinExistence type="inferred from homology"/>
<dbReference type="SUPFAM" id="SSF53218">
    <property type="entry name" value="Molybdenum cofactor biosynthesis proteins"/>
    <property type="match status" value="1"/>
</dbReference>
<dbReference type="InterPro" id="IPR008135">
    <property type="entry name" value="Competence-induced_CinA"/>
</dbReference>
<reference evidence="3 4" key="1">
    <citation type="submission" date="2020-11" db="EMBL/GenBank/DDBJ databases">
        <title>Fusibacter basophilias sp. nov.</title>
        <authorList>
            <person name="Qiu D."/>
        </authorList>
    </citation>
    <scope>NUCLEOTIDE SEQUENCE [LARGE SCALE GENOMIC DNA]</scope>
    <source>
        <strain evidence="3 4">Q10-2</strain>
    </source>
</reference>
<sequence>MIESSRYLKAGILAIGTELLMGQTVNTNATFLSQKLNEIGIGVYYHLTVGDNPLRIENMLNLLIAECDIIFTTGGLGPTQDDITKDIIAKSLGLEMVFDPHSMERIEKRFRHFNRVMTENNKRQAYFPENALILDNDMGTAPACIIKLEALNKHIVVLPGPPKEMKWLYDEYIQDYLMHLNPLKMFSKYLSVYDLGESSTEDALLDLINEQTDPTIATYAGDGKVLVRVTSFGHTEEACQQSVNSMVAEIKKRIGRYIISEEGKDISEVVASMLLEKNLSISFVESCTGGKLVESIVKFSGVSKVVDRGIVTYSNKAKIDEVGVSEATLLTHGAVSHETCFEMVKGLCEKTGSTLGISTTGIAGPSGGTSEKPVGLVYIGLKIGHKIMTFENHFSGDRLTVQNRTVNKALKMLYDEISKL</sequence>
<dbReference type="InterPro" id="IPR008136">
    <property type="entry name" value="CinA_C"/>
</dbReference>
<dbReference type="SUPFAM" id="SSF142433">
    <property type="entry name" value="CinA-like"/>
    <property type="match status" value="1"/>
</dbReference>
<comment type="caution">
    <text evidence="3">The sequence shown here is derived from an EMBL/GenBank/DDBJ whole genome shotgun (WGS) entry which is preliminary data.</text>
</comment>